<evidence type="ECO:0000259" key="2">
    <source>
        <dbReference type="Pfam" id="PF03109"/>
    </source>
</evidence>
<keyword evidence="3" id="KW-0378">Hydrolase</keyword>
<dbReference type="InterPro" id="IPR045307">
    <property type="entry name" value="ADCK1_dom"/>
</dbReference>
<dbReference type="Pfam" id="PF03109">
    <property type="entry name" value="ABC1"/>
    <property type="match status" value="1"/>
</dbReference>
<dbReference type="AlphaFoldDB" id="A0A196SKH5"/>
<organism evidence="3 4">
    <name type="scientific">Blastocystis sp. subtype 1 (strain ATCC 50177 / NandII)</name>
    <dbReference type="NCBI Taxonomy" id="478820"/>
    <lineage>
        <taxon>Eukaryota</taxon>
        <taxon>Sar</taxon>
        <taxon>Stramenopiles</taxon>
        <taxon>Bigyra</taxon>
        <taxon>Opalozoa</taxon>
        <taxon>Opalinata</taxon>
        <taxon>Blastocystidae</taxon>
        <taxon>Blastocystis</taxon>
    </lineage>
</organism>
<dbReference type="PANTHER" id="PTHR43173">
    <property type="entry name" value="ABC1 FAMILY PROTEIN"/>
    <property type="match status" value="1"/>
</dbReference>
<dbReference type="SUPFAM" id="SSF56112">
    <property type="entry name" value="Protein kinase-like (PK-like)"/>
    <property type="match status" value="1"/>
</dbReference>
<dbReference type="CDD" id="cd13969">
    <property type="entry name" value="ADCK1-like"/>
    <property type="match status" value="1"/>
</dbReference>
<gene>
    <name evidence="3" type="ORF">AV274_0699</name>
</gene>
<dbReference type="STRING" id="478820.A0A196SKH5"/>
<proteinExistence type="inferred from homology"/>
<accession>A0A196SKH5</accession>
<evidence type="ECO:0000313" key="4">
    <source>
        <dbReference type="Proteomes" id="UP000078348"/>
    </source>
</evidence>
<dbReference type="OrthoDB" id="427480at2759"/>
<dbReference type="PANTHER" id="PTHR43173:SF28">
    <property type="entry name" value="AARF DOMAIN CONTAINING KINASE 5"/>
    <property type="match status" value="1"/>
</dbReference>
<comment type="similarity">
    <text evidence="1">Belongs to the protein kinase superfamily. ADCK protein kinase family.</text>
</comment>
<dbReference type="Proteomes" id="UP000078348">
    <property type="component" value="Unassembled WGS sequence"/>
</dbReference>
<feature type="domain" description="ABC1 atypical kinase-like" evidence="2">
    <location>
        <begin position="124"/>
        <end position="368"/>
    </location>
</feature>
<evidence type="ECO:0000256" key="1">
    <source>
        <dbReference type="ARBA" id="ARBA00009670"/>
    </source>
</evidence>
<comment type="caution">
    <text evidence="3">The sequence shown here is derived from an EMBL/GenBank/DDBJ whole genome shotgun (WGS) entry which is preliminary data.</text>
</comment>
<dbReference type="InterPro" id="IPR051130">
    <property type="entry name" value="Mito_struct-func_regulator"/>
</dbReference>
<dbReference type="InterPro" id="IPR004147">
    <property type="entry name" value="ABC1_dom"/>
</dbReference>
<name>A0A196SKH5_BLAHN</name>
<evidence type="ECO:0000313" key="3">
    <source>
        <dbReference type="EMBL" id="OAO17560.1"/>
    </source>
</evidence>
<dbReference type="GO" id="GO:0016787">
    <property type="term" value="F:hydrolase activity"/>
    <property type="evidence" value="ECO:0007669"/>
    <property type="project" value="UniProtKB-KW"/>
</dbReference>
<dbReference type="InterPro" id="IPR011009">
    <property type="entry name" value="Kinase-like_dom_sf"/>
</dbReference>
<dbReference type="EMBL" id="LXWW01000025">
    <property type="protein sequence ID" value="OAO17560.1"/>
    <property type="molecule type" value="Genomic_DNA"/>
</dbReference>
<reference evidence="3 4" key="1">
    <citation type="submission" date="2016-05" db="EMBL/GenBank/DDBJ databases">
        <title>Nuclear genome of Blastocystis sp. subtype 1 NandII.</title>
        <authorList>
            <person name="Gentekaki E."/>
            <person name="Curtis B."/>
            <person name="Stairs C."/>
            <person name="Eme L."/>
            <person name="Herman E."/>
            <person name="Klimes V."/>
            <person name="Arias M.C."/>
            <person name="Elias M."/>
            <person name="Hilliou F."/>
            <person name="Klute M."/>
            <person name="Malik S.-B."/>
            <person name="Pightling A."/>
            <person name="Rachubinski R."/>
            <person name="Salas D."/>
            <person name="Schlacht A."/>
            <person name="Suga H."/>
            <person name="Archibald J."/>
            <person name="Ball S.G."/>
            <person name="Clark G."/>
            <person name="Dacks J."/>
            <person name="Van Der Giezen M."/>
            <person name="Tsaousis A."/>
            <person name="Roger A."/>
        </authorList>
    </citation>
    <scope>NUCLEOTIDE SEQUENCE [LARGE SCALE GENOMIC DNA]</scope>
    <source>
        <strain evidence="4">ATCC 50177 / NandII</strain>
    </source>
</reference>
<keyword evidence="4" id="KW-1185">Reference proteome</keyword>
<protein>
    <submittedName>
        <fullName evidence="3">Glycoside hydrolase</fullName>
    </submittedName>
</protein>
<sequence>MSLSLLRRHKLVSCACIGGVAAGGYLADAKRRRKAMQEVRGVTRSVNMVCSLAAIIADYKYSFWRVDRNSSDYDRVYHETNLRCAQRTLRLCRRLGGYYIKFGQMVSSLYAGIPREWTTTLAACQDKAEPVPFSELVEVIEEDLGRDPRDIFREIDEHPIGAASLAQVHRAVLKNGEEVAVKIQYPTIRKYTLIDMRDCEWATRVVKFFFPSFEFTWFVPKFRQNVVEEIDFEIEKKNMETCREFFEGRDDIYVPKVYPDLCSHRICMMEFIHGIKVSNVKKLREESISTRRVAQLCVQAFSDMMFQTNFLHVDPHAGNLLVRTNSHGDPQLVLLDHGMYNYVDPSFTSYLQELWLAMVSQDHKEVERLCRVYGMEDFAQLLSLSLTGRSLDAQNKFGEEMSEELLESVEDRVTETVRNITMDVFSKRIGVVASMMNAMPKDFTYVFRVVEMLKGLVHFLGGSESDRLSIMTSSAVKGKYAGQAKSVPFYVTWQWKLHLLFLRLQLWLNDLYIEYYVRNYLKGSYEMEFDPEVVFNSLLKTNK</sequence>